<dbReference type="InterPro" id="IPR017900">
    <property type="entry name" value="4Fe4S_Fe_S_CS"/>
</dbReference>
<name>A0AAU9ECQ7_9BACT</name>
<evidence type="ECO:0000259" key="4">
    <source>
        <dbReference type="PROSITE" id="PS51379"/>
    </source>
</evidence>
<proteinExistence type="predicted"/>
<dbReference type="InterPro" id="IPR017896">
    <property type="entry name" value="4Fe4S_Fe-S-bd"/>
</dbReference>
<evidence type="ECO:0000256" key="3">
    <source>
        <dbReference type="ARBA" id="ARBA00023014"/>
    </source>
</evidence>
<dbReference type="Gene3D" id="3.30.70.20">
    <property type="match status" value="1"/>
</dbReference>
<keyword evidence="2" id="KW-0408">Iron</keyword>
<dbReference type="PROSITE" id="PS51379">
    <property type="entry name" value="4FE4S_FER_2"/>
    <property type="match status" value="1"/>
</dbReference>
<dbReference type="EMBL" id="AP028679">
    <property type="protein sequence ID" value="BEQ14926.1"/>
    <property type="molecule type" value="Genomic_DNA"/>
</dbReference>
<organism evidence="5 6">
    <name type="scientific">Desulfoferula mesophila</name>
    <dbReference type="NCBI Taxonomy" id="3058419"/>
    <lineage>
        <taxon>Bacteria</taxon>
        <taxon>Pseudomonadati</taxon>
        <taxon>Thermodesulfobacteriota</taxon>
        <taxon>Desulfarculia</taxon>
        <taxon>Desulfarculales</taxon>
        <taxon>Desulfarculaceae</taxon>
        <taxon>Desulfoferula</taxon>
    </lineage>
</organism>
<dbReference type="Pfam" id="PF00037">
    <property type="entry name" value="Fer4"/>
    <property type="match status" value="1"/>
</dbReference>
<evidence type="ECO:0000313" key="6">
    <source>
        <dbReference type="Proteomes" id="UP001366166"/>
    </source>
</evidence>
<gene>
    <name evidence="5" type="ORF">FAK_19920</name>
</gene>
<dbReference type="AlphaFoldDB" id="A0AAU9ECQ7"/>
<dbReference type="KEGG" id="dmp:FAK_19920"/>
<sequence>MKIDLERCNGCGLCVKDCPVAAISLQDKKAVIGPSCVECHTCFRVCPRGAALDEPVPVAGAKECTHCPVGCRIPEGLTGACGRYKNQGHELVRSRPLLTYAEVAAEVGPEPELLIERPSITAIGAGGTYPDYVPAPYIVSHERDGVEVVTVVTEAPLSYSGLKVKIDTDLEVGEEGAPITFEGRTVGMVETEEYGSKMLAIGGVNRLTGRHGFAAARAVAAIANREAVRLKVKGGAKLELQVGQPPVIDGQLVEKMRVGCGSASAGLFATFFLDAADEVIVLDQHITSLFSHHAAGRCLGLAPGGVELCFQRSTPGRYFGTHGKGWGGTDLADPLDIVKQVDTGLTKPGSTLLITETTGQNAAMYVLGEDGKFAPTELSDKAQQAVAALAETCQRSLVSAVYVGGAGGSARAGVARYPLRLTHAVHAAKAVLTCGGAKVFVLPGGGITFYVDVEKVRSGAFTWVPTPATVAPIEYTMRLSDYEEMGGHLEAVKPFAAQEPVPWNRCK</sequence>
<accession>A0AAU9ECQ7</accession>
<dbReference type="Proteomes" id="UP001366166">
    <property type="component" value="Chromosome"/>
</dbReference>
<reference evidence="6" key="1">
    <citation type="journal article" date="2023" name="Arch. Microbiol.">
        <title>Desulfoferula mesophilus gen. nov. sp. nov., a mesophilic sulfate-reducing bacterium isolated from a brackish lake sediment.</title>
        <authorList>
            <person name="Watanabe T."/>
            <person name="Yabe T."/>
            <person name="Tsuji J.M."/>
            <person name="Fukui M."/>
        </authorList>
    </citation>
    <scope>NUCLEOTIDE SEQUENCE [LARGE SCALE GENOMIC DNA]</scope>
    <source>
        <strain evidence="6">12FAK</strain>
    </source>
</reference>
<dbReference type="GO" id="GO:0046872">
    <property type="term" value="F:metal ion binding"/>
    <property type="evidence" value="ECO:0007669"/>
    <property type="project" value="UniProtKB-KW"/>
</dbReference>
<evidence type="ECO:0000256" key="1">
    <source>
        <dbReference type="ARBA" id="ARBA00022723"/>
    </source>
</evidence>
<dbReference type="SUPFAM" id="SSF54862">
    <property type="entry name" value="4Fe-4S ferredoxins"/>
    <property type="match status" value="1"/>
</dbReference>
<dbReference type="RefSeq" id="WP_338606597.1">
    <property type="nucleotide sequence ID" value="NZ_AP028679.1"/>
</dbReference>
<dbReference type="PROSITE" id="PS00198">
    <property type="entry name" value="4FE4S_FER_1"/>
    <property type="match status" value="2"/>
</dbReference>
<evidence type="ECO:0000313" key="5">
    <source>
        <dbReference type="EMBL" id="BEQ14926.1"/>
    </source>
</evidence>
<feature type="domain" description="4Fe-4S ferredoxin-type" evidence="4">
    <location>
        <begin position="1"/>
        <end position="28"/>
    </location>
</feature>
<evidence type="ECO:0000256" key="2">
    <source>
        <dbReference type="ARBA" id="ARBA00023004"/>
    </source>
</evidence>
<keyword evidence="6" id="KW-1185">Reference proteome</keyword>
<dbReference type="GO" id="GO:0051536">
    <property type="term" value="F:iron-sulfur cluster binding"/>
    <property type="evidence" value="ECO:0007669"/>
    <property type="project" value="UniProtKB-KW"/>
</dbReference>
<keyword evidence="3" id="KW-0411">Iron-sulfur</keyword>
<keyword evidence="1" id="KW-0479">Metal-binding</keyword>
<protein>
    <recommendedName>
        <fullName evidence="4">4Fe-4S ferredoxin-type domain-containing protein</fullName>
    </recommendedName>
</protein>